<accession>A0A2Z6PCT2</accession>
<dbReference type="AlphaFoldDB" id="A0A2Z6PCT2"/>
<sequence length="75" mass="8223">MTLDPEKGLGRGLSTEEAIDILVKSYDSSEISHQVQNELSQIKKMARGLLLAFVVTFLTFTSVGGFPSFVEDMKA</sequence>
<dbReference type="EMBL" id="DF974256">
    <property type="protein sequence ID" value="GAU46845.1"/>
    <property type="molecule type" value="Genomic_DNA"/>
</dbReference>
<keyword evidence="3" id="KW-1185">Reference proteome</keyword>
<keyword evidence="1" id="KW-0812">Transmembrane</keyword>
<proteinExistence type="predicted"/>
<evidence type="ECO:0000256" key="1">
    <source>
        <dbReference type="SAM" id="Phobius"/>
    </source>
</evidence>
<keyword evidence="1" id="KW-1133">Transmembrane helix</keyword>
<evidence type="ECO:0008006" key="4">
    <source>
        <dbReference type="Google" id="ProtNLM"/>
    </source>
</evidence>
<organism evidence="2 3">
    <name type="scientific">Trifolium subterraneum</name>
    <name type="common">Subterranean clover</name>
    <dbReference type="NCBI Taxonomy" id="3900"/>
    <lineage>
        <taxon>Eukaryota</taxon>
        <taxon>Viridiplantae</taxon>
        <taxon>Streptophyta</taxon>
        <taxon>Embryophyta</taxon>
        <taxon>Tracheophyta</taxon>
        <taxon>Spermatophyta</taxon>
        <taxon>Magnoliopsida</taxon>
        <taxon>eudicotyledons</taxon>
        <taxon>Gunneridae</taxon>
        <taxon>Pentapetalae</taxon>
        <taxon>rosids</taxon>
        <taxon>fabids</taxon>
        <taxon>Fabales</taxon>
        <taxon>Fabaceae</taxon>
        <taxon>Papilionoideae</taxon>
        <taxon>50 kb inversion clade</taxon>
        <taxon>NPAAA clade</taxon>
        <taxon>Hologalegina</taxon>
        <taxon>IRL clade</taxon>
        <taxon>Trifolieae</taxon>
        <taxon>Trifolium</taxon>
    </lineage>
</organism>
<reference evidence="3" key="1">
    <citation type="journal article" date="2017" name="Front. Plant Sci.">
        <title>Climate Clever Clovers: New Paradigm to Reduce the Environmental Footprint of Ruminants by Breeding Low Methanogenic Forages Utilizing Haplotype Variation.</title>
        <authorList>
            <person name="Kaur P."/>
            <person name="Appels R."/>
            <person name="Bayer P.E."/>
            <person name="Keeble-Gagnere G."/>
            <person name="Wang J."/>
            <person name="Hirakawa H."/>
            <person name="Shirasawa K."/>
            <person name="Vercoe P."/>
            <person name="Stefanova K."/>
            <person name="Durmic Z."/>
            <person name="Nichols P."/>
            <person name="Revell C."/>
            <person name="Isobe S.N."/>
            <person name="Edwards D."/>
            <person name="Erskine W."/>
        </authorList>
    </citation>
    <scope>NUCLEOTIDE SEQUENCE [LARGE SCALE GENOMIC DNA]</scope>
    <source>
        <strain evidence="3">cv. Daliak</strain>
    </source>
</reference>
<gene>
    <name evidence="2" type="ORF">TSUD_83520</name>
</gene>
<evidence type="ECO:0000313" key="3">
    <source>
        <dbReference type="Proteomes" id="UP000242715"/>
    </source>
</evidence>
<dbReference type="Proteomes" id="UP000242715">
    <property type="component" value="Unassembled WGS sequence"/>
</dbReference>
<evidence type="ECO:0000313" key="2">
    <source>
        <dbReference type="EMBL" id="GAU46845.1"/>
    </source>
</evidence>
<keyword evidence="1" id="KW-0472">Membrane</keyword>
<name>A0A2Z6PCT2_TRISU</name>
<feature type="transmembrane region" description="Helical" evidence="1">
    <location>
        <begin position="49"/>
        <end position="70"/>
    </location>
</feature>
<protein>
    <recommendedName>
        <fullName evidence="4">PGG domain-containing protein</fullName>
    </recommendedName>
</protein>